<protein>
    <recommendedName>
        <fullName evidence="7">Fis family transcriptional regulator</fullName>
    </recommendedName>
</protein>
<keyword evidence="6" id="KW-1185">Reference proteome</keyword>
<evidence type="ECO:0000256" key="1">
    <source>
        <dbReference type="ARBA" id="ARBA00022741"/>
    </source>
</evidence>
<keyword evidence="2" id="KW-0067">ATP-binding</keyword>
<dbReference type="InterPro" id="IPR003593">
    <property type="entry name" value="AAA+_ATPase"/>
</dbReference>
<dbReference type="PANTHER" id="PTHR32071">
    <property type="entry name" value="TRANSCRIPTIONAL REGULATORY PROTEIN"/>
    <property type="match status" value="1"/>
</dbReference>
<dbReference type="InterPro" id="IPR027417">
    <property type="entry name" value="P-loop_NTPase"/>
</dbReference>
<dbReference type="OrthoDB" id="9765164at2"/>
<evidence type="ECO:0000259" key="4">
    <source>
        <dbReference type="PROSITE" id="PS50112"/>
    </source>
</evidence>
<dbReference type="InterPro" id="IPR035965">
    <property type="entry name" value="PAS-like_dom_sf"/>
</dbReference>
<name>A0A2U8DQZ2_9CLOT</name>
<dbReference type="InterPro" id="IPR000014">
    <property type="entry name" value="PAS"/>
</dbReference>
<dbReference type="Pfam" id="PF00158">
    <property type="entry name" value="Sigma54_activat"/>
    <property type="match status" value="1"/>
</dbReference>
<keyword evidence="1" id="KW-0547">Nucleotide-binding</keyword>
<dbReference type="PROSITE" id="PS50045">
    <property type="entry name" value="SIGMA54_INTERACT_4"/>
    <property type="match status" value="1"/>
</dbReference>
<dbReference type="SUPFAM" id="SSF55785">
    <property type="entry name" value="PYP-like sensor domain (PAS domain)"/>
    <property type="match status" value="1"/>
</dbReference>
<proteinExistence type="predicted"/>
<dbReference type="KEGG" id="cdrk:B9W14_09005"/>
<reference evidence="6" key="1">
    <citation type="submission" date="2017-04" db="EMBL/GenBank/DDBJ databases">
        <authorList>
            <person name="Song Y."/>
            <person name="Cho B.-K."/>
        </authorList>
    </citation>
    <scope>NUCLEOTIDE SEQUENCE [LARGE SCALE GENOMIC DNA]</scope>
    <source>
        <strain evidence="6">SL1</strain>
    </source>
</reference>
<evidence type="ECO:0000313" key="5">
    <source>
        <dbReference type="EMBL" id="AWI04624.1"/>
    </source>
</evidence>
<dbReference type="GO" id="GO:0006355">
    <property type="term" value="P:regulation of DNA-templated transcription"/>
    <property type="evidence" value="ECO:0007669"/>
    <property type="project" value="InterPro"/>
</dbReference>
<sequence>MNYKDLVNNDVIKDVLDNCNDGINIVDVDGKLIFANNISASYVNTQPEHMIGKMITDFYPKAVLLSVLKNKHSIHDKKIHQVGNKKYMVNSFPIFINNKFSGAYSVFKSVNDIDALNKKIKSLELQLALSSVEFDPMSIIGKDDSLEKVLKSAKRTVGSLAGPRHSIIIGESGTGKTMLAKMIHSYAIKLGILDKNAPFVEINCAQYTNSDIAAVEIFGSEQGAYTGSKQKKGLFEQASGGILFLDEAHALDHYQNLLLKAIESGKIRRVGGSKEISVDVIIIAASTKNLKDELLPELYQRLAQYELTLPSLADRSLDEKLDLINHFVKKYEDAVMLHNNIKYKVILNPSCQKVLLKAHYPRNIRQLRDVINLSIDAASPLISEIHDGEEIITQVELDHLPFELFDESTFNKHNSIEANIINNHISSLIDELNRQGLGPRKISKKLKEKGYNIEYYKVAYYLKKIGCSTKKLV</sequence>
<dbReference type="SMART" id="SM00382">
    <property type="entry name" value="AAA"/>
    <property type="match status" value="1"/>
</dbReference>
<gene>
    <name evidence="5" type="ORF">B9W14_09005</name>
</gene>
<accession>A0A2U8DQZ2</accession>
<evidence type="ECO:0000259" key="3">
    <source>
        <dbReference type="PROSITE" id="PS50045"/>
    </source>
</evidence>
<feature type="domain" description="Sigma-54 factor interaction" evidence="3">
    <location>
        <begin position="139"/>
        <end position="376"/>
    </location>
</feature>
<dbReference type="Proteomes" id="UP000244910">
    <property type="component" value="Chromosome"/>
</dbReference>
<dbReference type="Gene3D" id="3.30.450.20">
    <property type="entry name" value="PAS domain"/>
    <property type="match status" value="1"/>
</dbReference>
<organism evidence="5 6">
    <name type="scientific">Clostridium drakei</name>
    <dbReference type="NCBI Taxonomy" id="332101"/>
    <lineage>
        <taxon>Bacteria</taxon>
        <taxon>Bacillati</taxon>
        <taxon>Bacillota</taxon>
        <taxon>Clostridia</taxon>
        <taxon>Eubacteriales</taxon>
        <taxon>Clostridiaceae</taxon>
        <taxon>Clostridium</taxon>
    </lineage>
</organism>
<evidence type="ECO:0008006" key="7">
    <source>
        <dbReference type="Google" id="ProtNLM"/>
    </source>
</evidence>
<dbReference type="Gene3D" id="3.40.50.300">
    <property type="entry name" value="P-loop containing nucleotide triphosphate hydrolases"/>
    <property type="match status" value="1"/>
</dbReference>
<dbReference type="AlphaFoldDB" id="A0A2U8DQZ2"/>
<dbReference type="PROSITE" id="PS50112">
    <property type="entry name" value="PAS"/>
    <property type="match status" value="1"/>
</dbReference>
<evidence type="ECO:0000313" key="6">
    <source>
        <dbReference type="Proteomes" id="UP000244910"/>
    </source>
</evidence>
<dbReference type="EMBL" id="CP020953">
    <property type="protein sequence ID" value="AWI04624.1"/>
    <property type="molecule type" value="Genomic_DNA"/>
</dbReference>
<dbReference type="InterPro" id="IPR002078">
    <property type="entry name" value="Sigma_54_int"/>
</dbReference>
<dbReference type="Gene3D" id="1.10.8.60">
    <property type="match status" value="1"/>
</dbReference>
<dbReference type="GO" id="GO:0005524">
    <property type="term" value="F:ATP binding"/>
    <property type="evidence" value="ECO:0007669"/>
    <property type="project" value="UniProtKB-KW"/>
</dbReference>
<feature type="domain" description="PAS" evidence="4">
    <location>
        <begin position="8"/>
        <end position="59"/>
    </location>
</feature>
<dbReference type="CDD" id="cd00009">
    <property type="entry name" value="AAA"/>
    <property type="match status" value="1"/>
</dbReference>
<evidence type="ECO:0000256" key="2">
    <source>
        <dbReference type="ARBA" id="ARBA00022840"/>
    </source>
</evidence>
<dbReference type="CDD" id="cd00130">
    <property type="entry name" value="PAS"/>
    <property type="match status" value="1"/>
</dbReference>
<dbReference type="SUPFAM" id="SSF52540">
    <property type="entry name" value="P-loop containing nucleoside triphosphate hydrolases"/>
    <property type="match status" value="1"/>
</dbReference>